<dbReference type="Proteomes" id="UP000663852">
    <property type="component" value="Unassembled WGS sequence"/>
</dbReference>
<evidence type="ECO:0000313" key="6">
    <source>
        <dbReference type="Proteomes" id="UP000663828"/>
    </source>
</evidence>
<proteinExistence type="inferred from homology"/>
<dbReference type="PIRSF" id="PIRSF001788">
    <property type="entry name" value="GMF-beta"/>
    <property type="match status" value="1"/>
</dbReference>
<evidence type="ECO:0000313" key="5">
    <source>
        <dbReference type="EMBL" id="CAF1242590.1"/>
    </source>
</evidence>
<organism evidence="5 7">
    <name type="scientific">Adineta ricciae</name>
    <name type="common">Rotifer</name>
    <dbReference type="NCBI Taxonomy" id="249248"/>
    <lineage>
        <taxon>Eukaryota</taxon>
        <taxon>Metazoa</taxon>
        <taxon>Spiralia</taxon>
        <taxon>Gnathifera</taxon>
        <taxon>Rotifera</taxon>
        <taxon>Eurotatoria</taxon>
        <taxon>Bdelloidea</taxon>
        <taxon>Adinetida</taxon>
        <taxon>Adinetidae</taxon>
        <taxon>Adineta</taxon>
    </lineage>
</organism>
<dbReference type="PANTHER" id="PTHR11249">
    <property type="entry name" value="GLIAL FACTOR NATURATION FACTOR"/>
    <property type="match status" value="1"/>
</dbReference>
<dbReference type="InterPro" id="IPR011171">
    <property type="entry name" value="GMF"/>
</dbReference>
<feature type="domain" description="ADF-H" evidence="3">
    <location>
        <begin position="5"/>
        <end position="139"/>
    </location>
</feature>
<dbReference type="Gene3D" id="3.40.20.10">
    <property type="entry name" value="Severin"/>
    <property type="match status" value="1"/>
</dbReference>
<keyword evidence="6" id="KW-1185">Reference proteome</keyword>
<dbReference type="GO" id="GO:0034316">
    <property type="term" value="P:negative regulation of Arp2/3 complex-mediated actin nucleation"/>
    <property type="evidence" value="ECO:0007669"/>
    <property type="project" value="TreeGrafter"/>
</dbReference>
<dbReference type="AlphaFoldDB" id="A0A814ZFU0"/>
<dbReference type="SUPFAM" id="SSF55753">
    <property type="entry name" value="Actin depolymerizing proteins"/>
    <property type="match status" value="1"/>
</dbReference>
<reference evidence="5" key="1">
    <citation type="submission" date="2021-02" db="EMBL/GenBank/DDBJ databases">
        <authorList>
            <person name="Nowell W R."/>
        </authorList>
    </citation>
    <scope>NUCLEOTIDE SEQUENCE</scope>
</reference>
<dbReference type="Pfam" id="PF00241">
    <property type="entry name" value="Cofilin_ADF"/>
    <property type="match status" value="1"/>
</dbReference>
<dbReference type="GO" id="GO:0003779">
    <property type="term" value="F:actin binding"/>
    <property type="evidence" value="ECO:0007669"/>
    <property type="project" value="InterPro"/>
</dbReference>
<comment type="similarity">
    <text evidence="1 2">Belongs to the actin-binding proteins ADF family. GMF subfamily.</text>
</comment>
<name>A0A814ZFU0_ADIRI</name>
<dbReference type="InterPro" id="IPR002108">
    <property type="entry name" value="ADF-H"/>
</dbReference>
<evidence type="ECO:0000259" key="3">
    <source>
        <dbReference type="PROSITE" id="PS51263"/>
    </source>
</evidence>
<dbReference type="PROSITE" id="PS51263">
    <property type="entry name" value="ADF_H"/>
    <property type="match status" value="1"/>
</dbReference>
<dbReference type="GO" id="GO:0071846">
    <property type="term" value="P:actin filament debranching"/>
    <property type="evidence" value="ECO:0007669"/>
    <property type="project" value="InterPro"/>
</dbReference>
<dbReference type="EMBL" id="CAJNOR010001063">
    <property type="protein sequence ID" value="CAF1067389.1"/>
    <property type="molecule type" value="Genomic_DNA"/>
</dbReference>
<evidence type="ECO:0000256" key="2">
    <source>
        <dbReference type="PIRNR" id="PIRNR001788"/>
    </source>
</evidence>
<dbReference type="GO" id="GO:0071933">
    <property type="term" value="F:Arp2/3 complex binding"/>
    <property type="evidence" value="ECO:0007669"/>
    <property type="project" value="InterPro"/>
</dbReference>
<dbReference type="Proteomes" id="UP000663828">
    <property type="component" value="Unassembled WGS sequence"/>
</dbReference>
<protein>
    <recommendedName>
        <fullName evidence="3">ADF-H domain-containing protein</fullName>
    </recommendedName>
</protein>
<gene>
    <name evidence="5" type="ORF">EDS130_LOCUS27540</name>
    <name evidence="4" type="ORF">XAT740_LOCUS16618</name>
</gene>
<evidence type="ECO:0000256" key="1">
    <source>
        <dbReference type="ARBA" id="ARBA00010055"/>
    </source>
</evidence>
<evidence type="ECO:0000313" key="4">
    <source>
        <dbReference type="EMBL" id="CAF1067389.1"/>
    </source>
</evidence>
<evidence type="ECO:0000313" key="7">
    <source>
        <dbReference type="Proteomes" id="UP000663852"/>
    </source>
</evidence>
<comment type="caution">
    <text evidence="5">The sequence shown here is derived from an EMBL/GenBank/DDBJ whole genome shotgun (WGS) entry which is preliminary data.</text>
</comment>
<dbReference type="EMBL" id="CAJNOJ010000174">
    <property type="protein sequence ID" value="CAF1242590.1"/>
    <property type="molecule type" value="Genomic_DNA"/>
</dbReference>
<accession>A0A814ZFU0</accession>
<dbReference type="OrthoDB" id="3919494at2759"/>
<dbReference type="PANTHER" id="PTHR11249:SF2">
    <property type="entry name" value="GLIA MATURATION FACTOR"/>
    <property type="match status" value="1"/>
</dbReference>
<sequence>MTSMSPCTIEKDVVDAMKKFRRLSNKSTMAMILRCDMKTNQVVIDKELKDINVEQLIEELPSREPRFILHSHELKHADGRVQYPLNLILYIPDGCGTNNRFTYASTANAVSASSGITRIIELREDISAEWLSKELAKAY</sequence>
<dbReference type="InterPro" id="IPR029006">
    <property type="entry name" value="ADF-H/Gelsolin-like_dom_sf"/>
</dbReference>
<dbReference type="GO" id="GO:0030864">
    <property type="term" value="C:cortical actin cytoskeleton"/>
    <property type="evidence" value="ECO:0007669"/>
    <property type="project" value="TreeGrafter"/>
</dbReference>
<dbReference type="SMART" id="SM00102">
    <property type="entry name" value="ADF"/>
    <property type="match status" value="1"/>
</dbReference>